<reference evidence="3" key="1">
    <citation type="submission" date="2016-11" db="EMBL/GenBank/DDBJ databases">
        <authorList>
            <person name="Varghese N."/>
            <person name="Submissions S."/>
        </authorList>
    </citation>
    <scope>NUCLEOTIDE SEQUENCE [LARGE SCALE GENOMIC DNA]</scope>
    <source>
        <strain evidence="3">DSM 10349</strain>
    </source>
</reference>
<feature type="transmembrane region" description="Helical" evidence="1">
    <location>
        <begin position="99"/>
        <end position="129"/>
    </location>
</feature>
<evidence type="ECO:0000313" key="3">
    <source>
        <dbReference type="Proteomes" id="UP000183997"/>
    </source>
</evidence>
<sequence>MLTVMRLEFMKWKRSKILLSAFIAVLIAPFITLLSTSLKINNLGLRAEWVDIIALGMQVNHLFVFPLTFSALAAFIFVQEYQTGAIINLYTLPVNRKSILVAKTVTLLITIMGFILISHVLIILTGTIFLNTSPWAAFVRYFPLACKTGLMQFSLMPIIICIGIWTRHFVPPLITAGVFIMVAFISIAMPSIGPLLFPALPYYVILQDIDWYPTGIRSISHTWEFLVPAFFIFFITAFVISEKRDIQ</sequence>
<feature type="transmembrane region" description="Helical" evidence="1">
    <location>
        <begin position="52"/>
        <end position="78"/>
    </location>
</feature>
<name>A0A1M6NAS4_9FIRM</name>
<proteinExistence type="predicted"/>
<dbReference type="EMBL" id="FRAR01000004">
    <property type="protein sequence ID" value="SHJ92782.1"/>
    <property type="molecule type" value="Genomic_DNA"/>
</dbReference>
<evidence type="ECO:0000313" key="2">
    <source>
        <dbReference type="EMBL" id="SHJ92782.1"/>
    </source>
</evidence>
<feature type="transmembrane region" description="Helical" evidence="1">
    <location>
        <begin position="225"/>
        <end position="241"/>
    </location>
</feature>
<dbReference type="RefSeq" id="WP_072910245.1">
    <property type="nucleotide sequence ID" value="NZ_FRAR01000004.1"/>
</dbReference>
<keyword evidence="1" id="KW-1133">Transmembrane helix</keyword>
<keyword evidence="1" id="KW-0812">Transmembrane</keyword>
<feature type="transmembrane region" description="Helical" evidence="1">
    <location>
        <begin position="149"/>
        <end position="166"/>
    </location>
</feature>
<organism evidence="2 3">
    <name type="scientific">Desulforamulus aeronauticus DSM 10349</name>
    <dbReference type="NCBI Taxonomy" id="1121421"/>
    <lineage>
        <taxon>Bacteria</taxon>
        <taxon>Bacillati</taxon>
        <taxon>Bacillota</taxon>
        <taxon>Clostridia</taxon>
        <taxon>Eubacteriales</taxon>
        <taxon>Peptococcaceae</taxon>
        <taxon>Desulforamulus</taxon>
    </lineage>
</organism>
<feature type="transmembrane region" description="Helical" evidence="1">
    <location>
        <begin position="178"/>
        <end position="205"/>
    </location>
</feature>
<gene>
    <name evidence="2" type="ORF">SAMN02745123_00017</name>
</gene>
<accession>A0A1M6NAS4</accession>
<keyword evidence="3" id="KW-1185">Reference proteome</keyword>
<dbReference type="AlphaFoldDB" id="A0A1M6NAS4"/>
<dbReference type="STRING" id="1121421.SAMN02745123_00017"/>
<keyword evidence="1" id="KW-0472">Membrane</keyword>
<evidence type="ECO:0000256" key="1">
    <source>
        <dbReference type="SAM" id="Phobius"/>
    </source>
</evidence>
<protein>
    <submittedName>
        <fullName evidence="2">Bacitracin transport system permease protein</fullName>
    </submittedName>
</protein>
<dbReference type="Proteomes" id="UP000183997">
    <property type="component" value="Unassembled WGS sequence"/>
</dbReference>
<dbReference type="OrthoDB" id="4336274at2"/>
<dbReference type="Pfam" id="PF12730">
    <property type="entry name" value="ABC2_membrane_4"/>
    <property type="match status" value="1"/>
</dbReference>